<gene>
    <name evidence="1" type="ORF">H2199_005546</name>
</gene>
<dbReference type="Proteomes" id="UP001172680">
    <property type="component" value="Unassembled WGS sequence"/>
</dbReference>
<organism evidence="1 2">
    <name type="scientific">Coniosporium tulheliwenetii</name>
    <dbReference type="NCBI Taxonomy" id="3383036"/>
    <lineage>
        <taxon>Eukaryota</taxon>
        <taxon>Fungi</taxon>
        <taxon>Dikarya</taxon>
        <taxon>Ascomycota</taxon>
        <taxon>Pezizomycotina</taxon>
        <taxon>Dothideomycetes</taxon>
        <taxon>Dothideomycetes incertae sedis</taxon>
        <taxon>Coniosporium</taxon>
    </lineage>
</organism>
<evidence type="ECO:0000313" key="2">
    <source>
        <dbReference type="Proteomes" id="UP001172680"/>
    </source>
</evidence>
<keyword evidence="2" id="KW-1185">Reference proteome</keyword>
<dbReference type="EMBL" id="JAPDRP010000015">
    <property type="protein sequence ID" value="KAJ9641576.1"/>
    <property type="molecule type" value="Genomic_DNA"/>
</dbReference>
<proteinExistence type="predicted"/>
<accession>A0ACC2Z1U6</accession>
<protein>
    <submittedName>
        <fullName evidence="1">Uncharacterized protein</fullName>
    </submittedName>
</protein>
<evidence type="ECO:0000313" key="1">
    <source>
        <dbReference type="EMBL" id="KAJ9641576.1"/>
    </source>
</evidence>
<reference evidence="1" key="1">
    <citation type="submission" date="2022-10" db="EMBL/GenBank/DDBJ databases">
        <title>Culturing micro-colonial fungi from biological soil crusts in the Mojave desert and describing Neophaeococcomyces mojavensis, and introducing the new genera and species Taxawa tesnikishii.</title>
        <authorList>
            <person name="Kurbessoian T."/>
            <person name="Stajich J.E."/>
        </authorList>
    </citation>
    <scope>NUCLEOTIDE SEQUENCE</scope>
    <source>
        <strain evidence="1">JES_115</strain>
    </source>
</reference>
<comment type="caution">
    <text evidence="1">The sequence shown here is derived from an EMBL/GenBank/DDBJ whole genome shotgun (WGS) entry which is preliminary data.</text>
</comment>
<name>A0ACC2Z1U6_9PEZI</name>
<sequence length="145" mass="16582">MNTTDDKSPTRTDDDLFNKHEEEEVTEVEGGKLYGRPRPQEQPRTTCSEYDKEEATKVEVVDGIYTVLDEANKVASKMALAIAIKFNSRRINNQLKKIEAKKTMREYLRMLEETEVAFHNKVVVMTRRSDKAAAAVLTAPHPARR</sequence>